<dbReference type="SUPFAM" id="SSF46955">
    <property type="entry name" value="Putative DNA-binding domain"/>
    <property type="match status" value="1"/>
</dbReference>
<name>A0A2Z6IMD3_ACIFI</name>
<dbReference type="EMBL" id="AP018795">
    <property type="protein sequence ID" value="BBF66699.1"/>
    <property type="molecule type" value="Genomic_DNA"/>
</dbReference>
<accession>A0A2Z6IMD3</accession>
<dbReference type="Proteomes" id="UP000280188">
    <property type="component" value="Chromosome"/>
</dbReference>
<dbReference type="Gene3D" id="1.10.238.160">
    <property type="match status" value="1"/>
</dbReference>
<proteinExistence type="predicted"/>
<dbReference type="KEGG" id="afj:AFERRID_29170"/>
<dbReference type="RefSeq" id="WP_126605588.1">
    <property type="nucleotide sequence ID" value="NZ_AP018795.1"/>
</dbReference>
<evidence type="ECO:0000313" key="1">
    <source>
        <dbReference type="EMBL" id="BBF66699.1"/>
    </source>
</evidence>
<sequence length="61" mass="6791">MKTITEQRGLRAQAAAKYCGLGRSTFLRYVSEGKAPQPRKLSPGAVVWLRDELDKWLEAAA</sequence>
<reference evidence="2" key="1">
    <citation type="journal article" date="2018" name="Microbiol. Resour. Announc.">
        <title>Complete Genome Sequence of Acidithiobacillus ferridurans JCM 18981.</title>
        <authorList>
            <person name="Miyauchi T."/>
            <person name="Kouzuma A."/>
            <person name="Abe T."/>
            <person name="Watanabe K."/>
        </authorList>
    </citation>
    <scope>NUCLEOTIDE SEQUENCE [LARGE SCALE GENOMIC DNA]</scope>
    <source>
        <strain evidence="2">ATCC 33020 / DSM 29468 / JCM 18981 / 11Fe</strain>
    </source>
</reference>
<dbReference type="InterPro" id="IPR010260">
    <property type="entry name" value="AlpA"/>
</dbReference>
<gene>
    <name evidence="1" type="ORF">AFERRID_29170</name>
</gene>
<dbReference type="AlphaFoldDB" id="A0A2Z6IMD3"/>
<dbReference type="Pfam" id="PF05930">
    <property type="entry name" value="Phage_AlpA"/>
    <property type="match status" value="1"/>
</dbReference>
<keyword evidence="2" id="KW-1185">Reference proteome</keyword>
<protein>
    <submittedName>
        <fullName evidence="1">Uncharacterized protein</fullName>
    </submittedName>
</protein>
<evidence type="ECO:0000313" key="2">
    <source>
        <dbReference type="Proteomes" id="UP000280188"/>
    </source>
</evidence>
<organism evidence="1 2">
    <name type="scientific">Acidithiobacillus ferridurans</name>
    <dbReference type="NCBI Taxonomy" id="1232575"/>
    <lineage>
        <taxon>Bacteria</taxon>
        <taxon>Pseudomonadati</taxon>
        <taxon>Pseudomonadota</taxon>
        <taxon>Acidithiobacillia</taxon>
        <taxon>Acidithiobacillales</taxon>
        <taxon>Acidithiobacillaceae</taxon>
        <taxon>Acidithiobacillus</taxon>
    </lineage>
</organism>
<dbReference type="InterPro" id="IPR009061">
    <property type="entry name" value="DNA-bd_dom_put_sf"/>
</dbReference>